<keyword evidence="9" id="KW-0812">Transmembrane</keyword>
<comment type="caution">
    <text evidence="11">The sequence shown here is derived from an EMBL/GenBank/DDBJ whole genome shotgun (WGS) entry which is preliminary data.</text>
</comment>
<dbReference type="Pfam" id="PF07568">
    <property type="entry name" value="HisKA_2"/>
    <property type="match status" value="1"/>
</dbReference>
<evidence type="ECO:0000256" key="7">
    <source>
        <dbReference type="ARBA" id="ARBA00022777"/>
    </source>
</evidence>
<proteinExistence type="predicted"/>
<dbReference type="PANTHER" id="PTHR41523:SF8">
    <property type="entry name" value="ETHYLENE RESPONSE SENSOR PROTEIN"/>
    <property type="match status" value="1"/>
</dbReference>
<evidence type="ECO:0000256" key="5">
    <source>
        <dbReference type="ARBA" id="ARBA00022679"/>
    </source>
</evidence>
<evidence type="ECO:0000256" key="8">
    <source>
        <dbReference type="ARBA" id="ARBA00022840"/>
    </source>
</evidence>
<dbReference type="PROSITE" id="PS50885">
    <property type="entry name" value="HAMP"/>
    <property type="match status" value="1"/>
</dbReference>
<dbReference type="AlphaFoldDB" id="A0A419ABU7"/>
<feature type="transmembrane region" description="Helical" evidence="9">
    <location>
        <begin position="15"/>
        <end position="36"/>
    </location>
</feature>
<dbReference type="CDD" id="cd18773">
    <property type="entry name" value="PDC1_HK_sensor"/>
    <property type="match status" value="1"/>
</dbReference>
<evidence type="ECO:0000256" key="9">
    <source>
        <dbReference type="SAM" id="Phobius"/>
    </source>
</evidence>
<keyword evidence="8" id="KW-0067">ATP-binding</keyword>
<dbReference type="Proteomes" id="UP000283587">
    <property type="component" value="Unassembled WGS sequence"/>
</dbReference>
<dbReference type="GO" id="GO:0007165">
    <property type="term" value="P:signal transduction"/>
    <property type="evidence" value="ECO:0007669"/>
    <property type="project" value="InterPro"/>
</dbReference>
<dbReference type="EC" id="2.7.13.3" evidence="3"/>
<dbReference type="InterPro" id="IPR003660">
    <property type="entry name" value="HAMP_dom"/>
</dbReference>
<evidence type="ECO:0000259" key="10">
    <source>
        <dbReference type="PROSITE" id="PS50885"/>
    </source>
</evidence>
<dbReference type="OrthoDB" id="9767435at2"/>
<evidence type="ECO:0000256" key="4">
    <source>
        <dbReference type="ARBA" id="ARBA00022553"/>
    </source>
</evidence>
<dbReference type="Gene3D" id="3.30.450.20">
    <property type="entry name" value="PAS domain"/>
    <property type="match status" value="2"/>
</dbReference>
<feature type="domain" description="HAMP" evidence="10">
    <location>
        <begin position="310"/>
        <end position="364"/>
    </location>
</feature>
<dbReference type="GO" id="GO:0004673">
    <property type="term" value="F:protein histidine kinase activity"/>
    <property type="evidence" value="ECO:0007669"/>
    <property type="project" value="UniProtKB-EC"/>
</dbReference>
<evidence type="ECO:0000313" key="11">
    <source>
        <dbReference type="EMBL" id="RJL21309.1"/>
    </source>
</evidence>
<dbReference type="InterPro" id="IPR036890">
    <property type="entry name" value="HATPase_C_sf"/>
</dbReference>
<keyword evidence="9" id="KW-1133">Transmembrane helix</keyword>
<keyword evidence="9" id="KW-0472">Membrane</keyword>
<protein>
    <recommendedName>
        <fullName evidence="3">histidine kinase</fullName>
        <ecNumber evidence="3">2.7.13.3</ecNumber>
    </recommendedName>
</protein>
<evidence type="ECO:0000256" key="3">
    <source>
        <dbReference type="ARBA" id="ARBA00012438"/>
    </source>
</evidence>
<sequence length="597" mass="64141">MLRRLGDRLDFTKGLGFRLAALLSVAILPIGMISLIQNLNLSQEAERSAEIALLGRTASAAAGERALLQSALGSADALGPAVLEALDDPRACSDLMRNFIERSATYVAALFVPSDGLATCTSSRNGQEVVDVRTSPAYEAFSASPGTLVTSIDRGLISRRPVVSVIQPLYRDRELLGYVAISLTQELLRSTHAMYQGTDGARIVTFSHRGEIVTSDAESAEEASAFLPRGAELSSLLSRTETTFRDSSNNGESRVFAVVPVVPGLVYAIGSWSPRTVGFGGLQLSRFGAFLLPIALWLVSLAVAYFAVFRLVLRHIRELRGQMRRFAIGSRASPPPVLEGAPTEIADVSQTFHNMARILIRDEEAMEAAVAEKTVLLKEVHHRVKNNLQLIASIINMQSRVIDDPDAKRVLRSVQDRVAALATIYRNLYQAEHLDAVQADRLIGDIINQMANASLGPGAGLRIDTQLQPLTLLPDQAVPLSLLATEAFTNALKYAGIAPGDDQPWVRVSLKSTEPGRAVLEIVNSLGACEQQSEGTGLGSQLIEAFSTQLEGDAFSGVEGDTFVLRLPFRVEAAQSAAPGDVRNVVLTSAARGGARH</sequence>
<dbReference type="PANTHER" id="PTHR41523">
    <property type="entry name" value="TWO-COMPONENT SYSTEM SENSOR PROTEIN"/>
    <property type="match status" value="1"/>
</dbReference>
<dbReference type="Gene3D" id="3.30.565.10">
    <property type="entry name" value="Histidine kinase-like ATPase, C-terminal domain"/>
    <property type="match status" value="1"/>
</dbReference>
<name>A0A419ABU7_9RHOB</name>
<evidence type="ECO:0000313" key="12">
    <source>
        <dbReference type="Proteomes" id="UP000283587"/>
    </source>
</evidence>
<organism evidence="11 12">
    <name type="scientific">Paracoccus siganidrum</name>
    <dbReference type="NCBI Taxonomy" id="1276757"/>
    <lineage>
        <taxon>Bacteria</taxon>
        <taxon>Pseudomonadati</taxon>
        <taxon>Pseudomonadota</taxon>
        <taxon>Alphaproteobacteria</taxon>
        <taxon>Rhodobacterales</taxon>
        <taxon>Paracoccaceae</taxon>
        <taxon>Paracoccus</taxon>
    </lineage>
</organism>
<feature type="transmembrane region" description="Helical" evidence="9">
    <location>
        <begin position="255"/>
        <end position="274"/>
    </location>
</feature>
<feature type="transmembrane region" description="Helical" evidence="9">
    <location>
        <begin position="294"/>
        <end position="313"/>
    </location>
</feature>
<dbReference type="GO" id="GO:0016020">
    <property type="term" value="C:membrane"/>
    <property type="evidence" value="ECO:0007669"/>
    <property type="project" value="UniProtKB-SubCell"/>
</dbReference>
<keyword evidence="7" id="KW-0418">Kinase</keyword>
<evidence type="ECO:0000256" key="2">
    <source>
        <dbReference type="ARBA" id="ARBA00004370"/>
    </source>
</evidence>
<comment type="catalytic activity">
    <reaction evidence="1">
        <text>ATP + protein L-histidine = ADP + protein N-phospho-L-histidine.</text>
        <dbReference type="EC" id="2.7.13.3"/>
    </reaction>
</comment>
<gene>
    <name evidence="11" type="ORF">D3P05_01670</name>
</gene>
<keyword evidence="12" id="KW-1185">Reference proteome</keyword>
<accession>A0A419ABU7</accession>
<comment type="subcellular location">
    <subcellularLocation>
        <location evidence="2">Membrane</location>
    </subcellularLocation>
</comment>
<dbReference type="InterPro" id="IPR011495">
    <property type="entry name" value="Sig_transdc_His_kin_sub2_dim/P"/>
</dbReference>
<dbReference type="RefSeq" id="WP_119896453.1">
    <property type="nucleotide sequence ID" value="NZ_QNRC01000007.1"/>
</dbReference>
<evidence type="ECO:0000256" key="1">
    <source>
        <dbReference type="ARBA" id="ARBA00000085"/>
    </source>
</evidence>
<keyword evidence="5" id="KW-0808">Transferase</keyword>
<evidence type="ECO:0000256" key="6">
    <source>
        <dbReference type="ARBA" id="ARBA00022741"/>
    </source>
</evidence>
<dbReference type="GO" id="GO:0005524">
    <property type="term" value="F:ATP binding"/>
    <property type="evidence" value="ECO:0007669"/>
    <property type="project" value="UniProtKB-KW"/>
</dbReference>
<keyword evidence="4" id="KW-0597">Phosphoprotein</keyword>
<reference evidence="12" key="1">
    <citation type="submission" date="2018-09" db="EMBL/GenBank/DDBJ databases">
        <title>Paracoccus onubensis nov. sp. a moderate halophilic bacterium isolated from Gruta de las Maravillas (Aracena, Spain).</title>
        <authorList>
            <person name="Jurado V."/>
            <person name="Gutierrez-Patricio S."/>
            <person name="Gonzalez-Pimentel J.L."/>
            <person name="Miller A.Z."/>
            <person name="Laiz L."/>
            <person name="Saiz-Jimenez C."/>
        </authorList>
    </citation>
    <scope>NUCLEOTIDE SEQUENCE [LARGE SCALE GENOMIC DNA]</scope>
    <source>
        <strain evidence="12">DSM 26381</strain>
    </source>
</reference>
<dbReference type="EMBL" id="QZEW01000005">
    <property type="protein sequence ID" value="RJL21309.1"/>
    <property type="molecule type" value="Genomic_DNA"/>
</dbReference>
<keyword evidence="6" id="KW-0547">Nucleotide-binding</keyword>